<evidence type="ECO:0008006" key="4">
    <source>
        <dbReference type="Google" id="ProtNLM"/>
    </source>
</evidence>
<accession>A0A8C4N2Q7</accession>
<reference evidence="2" key="1">
    <citation type="submission" date="2025-08" db="UniProtKB">
        <authorList>
            <consortium name="Ensembl"/>
        </authorList>
    </citation>
    <scope>IDENTIFICATION</scope>
</reference>
<name>A0A8C4N2Q7_EPTBU</name>
<reference evidence="2" key="2">
    <citation type="submission" date="2025-09" db="UniProtKB">
        <authorList>
            <consortium name="Ensembl"/>
        </authorList>
    </citation>
    <scope>IDENTIFICATION</scope>
</reference>
<dbReference type="Proteomes" id="UP000694388">
    <property type="component" value="Unplaced"/>
</dbReference>
<keyword evidence="1" id="KW-0472">Membrane</keyword>
<keyword evidence="1" id="KW-0812">Transmembrane</keyword>
<sequence>MTLSLFAGTEQGRVCAQTMLDIPYGPGPCQLIDVYLPRFPCPSNSFEDLSGFMVPPLVDLGIVVVAPEYTMAPKGFDILLFLSSSLLTVSPSHPLSGIYLCGHSAGAHLVAMVLATDWSQPEYGIQPNIRGLSLQFDLTPLITLYSLPLLFEVFLFPLIFLQLGHRLVIAVGQHDPPEFRRQSLEFHQVCVKPAAHESTQCNKIVSDSLLCDSF</sequence>
<evidence type="ECO:0000256" key="1">
    <source>
        <dbReference type="SAM" id="Phobius"/>
    </source>
</evidence>
<dbReference type="Gene3D" id="3.40.50.1820">
    <property type="entry name" value="alpha/beta hydrolase"/>
    <property type="match status" value="1"/>
</dbReference>
<proteinExistence type="predicted"/>
<keyword evidence="3" id="KW-1185">Reference proteome</keyword>
<dbReference type="SUPFAM" id="SSF53474">
    <property type="entry name" value="alpha/beta-Hydrolases"/>
    <property type="match status" value="1"/>
</dbReference>
<evidence type="ECO:0000313" key="3">
    <source>
        <dbReference type="Proteomes" id="UP000694388"/>
    </source>
</evidence>
<dbReference type="AlphaFoldDB" id="A0A8C4N2Q7"/>
<dbReference type="InterPro" id="IPR029058">
    <property type="entry name" value="AB_hydrolase_fold"/>
</dbReference>
<protein>
    <recommendedName>
        <fullName evidence="4">Alpha/beta hydrolase fold-3 domain-containing protein</fullName>
    </recommendedName>
</protein>
<feature type="transmembrane region" description="Helical" evidence="1">
    <location>
        <begin position="142"/>
        <end position="161"/>
    </location>
</feature>
<evidence type="ECO:0000313" key="2">
    <source>
        <dbReference type="Ensembl" id="ENSEBUP00000000383.1"/>
    </source>
</evidence>
<keyword evidence="1" id="KW-1133">Transmembrane helix</keyword>
<organism evidence="2 3">
    <name type="scientific">Eptatretus burgeri</name>
    <name type="common">Inshore hagfish</name>
    <dbReference type="NCBI Taxonomy" id="7764"/>
    <lineage>
        <taxon>Eukaryota</taxon>
        <taxon>Metazoa</taxon>
        <taxon>Chordata</taxon>
        <taxon>Craniata</taxon>
        <taxon>Vertebrata</taxon>
        <taxon>Cyclostomata</taxon>
        <taxon>Myxini</taxon>
        <taxon>Myxiniformes</taxon>
        <taxon>Myxinidae</taxon>
        <taxon>Eptatretinae</taxon>
        <taxon>Eptatretus</taxon>
    </lineage>
</organism>
<dbReference type="Ensembl" id="ENSEBUT00000000678.1">
    <property type="protein sequence ID" value="ENSEBUP00000000383.1"/>
    <property type="gene ID" value="ENSEBUG00000000511.1"/>
</dbReference>